<keyword evidence="3" id="KW-1185">Reference proteome</keyword>
<organism evidence="2 3">
    <name type="scientific">Digitaria exilis</name>
    <dbReference type="NCBI Taxonomy" id="1010633"/>
    <lineage>
        <taxon>Eukaryota</taxon>
        <taxon>Viridiplantae</taxon>
        <taxon>Streptophyta</taxon>
        <taxon>Embryophyta</taxon>
        <taxon>Tracheophyta</taxon>
        <taxon>Spermatophyta</taxon>
        <taxon>Magnoliopsida</taxon>
        <taxon>Liliopsida</taxon>
        <taxon>Poales</taxon>
        <taxon>Poaceae</taxon>
        <taxon>PACMAD clade</taxon>
        <taxon>Panicoideae</taxon>
        <taxon>Panicodae</taxon>
        <taxon>Paniceae</taxon>
        <taxon>Anthephorinae</taxon>
        <taxon>Digitaria</taxon>
    </lineage>
</organism>
<accession>A0A835E112</accession>
<gene>
    <name evidence="2" type="ORF">HU200_056011</name>
</gene>
<dbReference type="OrthoDB" id="628736at2759"/>
<evidence type="ECO:0000256" key="1">
    <source>
        <dbReference type="SAM" id="MobiDB-lite"/>
    </source>
</evidence>
<proteinExistence type="predicted"/>
<dbReference type="EMBL" id="JACEFO010002380">
    <property type="protein sequence ID" value="KAF8662427.1"/>
    <property type="molecule type" value="Genomic_DNA"/>
</dbReference>
<dbReference type="Proteomes" id="UP000636709">
    <property type="component" value="Unassembled WGS sequence"/>
</dbReference>
<sequence length="62" mass="6837">MAYEAAAAVATRDQQQSQVRSGEDNGGARGRRQLPVEEEKAVVMRCGVLKVLRRVLPLSKKK</sequence>
<name>A0A835E112_9POAL</name>
<comment type="caution">
    <text evidence="2">The sequence shown here is derived from an EMBL/GenBank/DDBJ whole genome shotgun (WGS) entry which is preliminary data.</text>
</comment>
<dbReference type="AlphaFoldDB" id="A0A835E112"/>
<evidence type="ECO:0000313" key="2">
    <source>
        <dbReference type="EMBL" id="KAF8662427.1"/>
    </source>
</evidence>
<evidence type="ECO:0000313" key="3">
    <source>
        <dbReference type="Proteomes" id="UP000636709"/>
    </source>
</evidence>
<reference evidence="2" key="1">
    <citation type="submission" date="2020-07" db="EMBL/GenBank/DDBJ databases">
        <title>Genome sequence and genetic diversity analysis of an under-domesticated orphan crop, white fonio (Digitaria exilis).</title>
        <authorList>
            <person name="Bennetzen J.L."/>
            <person name="Chen S."/>
            <person name="Ma X."/>
            <person name="Wang X."/>
            <person name="Yssel A.E.J."/>
            <person name="Chaluvadi S.R."/>
            <person name="Johnson M."/>
            <person name="Gangashetty P."/>
            <person name="Hamidou F."/>
            <person name="Sanogo M.D."/>
            <person name="Zwaenepoel A."/>
            <person name="Wallace J."/>
            <person name="Van De Peer Y."/>
            <person name="Van Deynze A."/>
        </authorList>
    </citation>
    <scope>NUCLEOTIDE SEQUENCE</scope>
    <source>
        <tissue evidence="2">Leaves</tissue>
    </source>
</reference>
<feature type="region of interest" description="Disordered" evidence="1">
    <location>
        <begin position="1"/>
        <end position="34"/>
    </location>
</feature>
<protein>
    <submittedName>
        <fullName evidence="2">Uncharacterized protein</fullName>
    </submittedName>
</protein>